<dbReference type="AlphaFoldDB" id="A0A1H3YSW6"/>
<protein>
    <submittedName>
        <fullName evidence="3">Paraquat-inducible protein B</fullName>
    </submittedName>
</protein>
<dbReference type="OrthoDB" id="9806984at2"/>
<evidence type="ECO:0000256" key="1">
    <source>
        <dbReference type="SAM" id="Phobius"/>
    </source>
</evidence>
<dbReference type="Proteomes" id="UP000199409">
    <property type="component" value="Unassembled WGS sequence"/>
</dbReference>
<evidence type="ECO:0000313" key="4">
    <source>
        <dbReference type="Proteomes" id="UP000199409"/>
    </source>
</evidence>
<dbReference type="STRING" id="37625.SAMN05660420_01377"/>
<dbReference type="Pfam" id="PF02470">
    <property type="entry name" value="MlaD"/>
    <property type="match status" value="1"/>
</dbReference>
<evidence type="ECO:0000259" key="2">
    <source>
        <dbReference type="Pfam" id="PF02470"/>
    </source>
</evidence>
<dbReference type="PANTHER" id="PTHR36698:SF3">
    <property type="entry name" value="ABC-TYPE TRANSPORT AUXILIARY LIPOPROTEIN COMPONENT DOMAIN-CONTAINING PROTEIN"/>
    <property type="match status" value="1"/>
</dbReference>
<evidence type="ECO:0000313" key="3">
    <source>
        <dbReference type="EMBL" id="SEA14649.1"/>
    </source>
</evidence>
<keyword evidence="1" id="KW-0472">Membrane</keyword>
<accession>A0A1H3YSW6</accession>
<organism evidence="3 4">
    <name type="scientific">Desulfuromusa kysingii</name>
    <dbReference type="NCBI Taxonomy" id="37625"/>
    <lineage>
        <taxon>Bacteria</taxon>
        <taxon>Pseudomonadati</taxon>
        <taxon>Thermodesulfobacteriota</taxon>
        <taxon>Desulfuromonadia</taxon>
        <taxon>Desulfuromonadales</taxon>
        <taxon>Geopsychrobacteraceae</taxon>
        <taxon>Desulfuromusa</taxon>
    </lineage>
</organism>
<keyword evidence="4" id="KW-1185">Reference proteome</keyword>
<keyword evidence="1" id="KW-0812">Transmembrane</keyword>
<gene>
    <name evidence="3" type="ORF">SAMN05660420_01377</name>
</gene>
<dbReference type="RefSeq" id="WP_092346063.1">
    <property type="nucleotide sequence ID" value="NZ_FNQN01000003.1"/>
</dbReference>
<sequence length="355" mass="39293">MSLRKRVDPRVIGSFVVGAVMLTVAGLMFFGPGGFLSETRSYVIYFDSSVKGLNVGSPVRFRGVKIGQIREINVRVQPEEFKFYIPVVIEIEPSRFKAEGTDQGLLDSIKTTVKGDDPMISLVDKGLRAQMQLDSLVTGQLYVNLDMLPATPLVLTGYPHEYPEIPAITSSLEELTKTFSDIPLQELADKLIHSAEGFEKLINSPSLHSALSKFDDTTTQLNQLLLNLNEQLFPIVTSLQETLTQSQTTITNVDMKINQTLQHAQTTIAHIDAKIDPLSEQFSAAVLAVNEASVKTEEAMQQIKGLTKNDSQILQQLGTTLEEVNRTARSLRYMATELDRDPQILLRGRVDGGTK</sequence>
<dbReference type="EMBL" id="FNQN01000003">
    <property type="protein sequence ID" value="SEA14649.1"/>
    <property type="molecule type" value="Genomic_DNA"/>
</dbReference>
<keyword evidence="1" id="KW-1133">Transmembrane helix</keyword>
<feature type="transmembrane region" description="Helical" evidence="1">
    <location>
        <begin position="12"/>
        <end position="31"/>
    </location>
</feature>
<dbReference type="InterPro" id="IPR003399">
    <property type="entry name" value="Mce/MlaD"/>
</dbReference>
<dbReference type="PANTHER" id="PTHR36698">
    <property type="entry name" value="BLL5892 PROTEIN"/>
    <property type="match status" value="1"/>
</dbReference>
<name>A0A1H3YSW6_9BACT</name>
<feature type="domain" description="Mce/MlaD" evidence="2">
    <location>
        <begin position="39"/>
        <end position="146"/>
    </location>
</feature>
<reference evidence="3 4" key="1">
    <citation type="submission" date="2016-10" db="EMBL/GenBank/DDBJ databases">
        <authorList>
            <person name="de Groot N.N."/>
        </authorList>
    </citation>
    <scope>NUCLEOTIDE SEQUENCE [LARGE SCALE GENOMIC DNA]</scope>
    <source>
        <strain evidence="3 4">DSM 7343</strain>
    </source>
</reference>
<proteinExistence type="predicted"/>